<dbReference type="InParanoid" id="G4ZEV1"/>
<gene>
    <name evidence="1" type="ORF">PHYSODRAFT_331421</name>
</gene>
<sequence>MPVGLAYWYSVQWRDEPDGYRWADSWLPRKRLLEDGFEKACAVVDMWKASKTTKEDVWHNIAQDYYGQEDYGQDGHRQNDYGQDDYGQEDCGHNVYCHNDYGQDDYGQDEAATLSTDFHEQSKTCSIQQSSD</sequence>
<name>G4ZEV1_PHYSP</name>
<keyword evidence="2" id="KW-1185">Reference proteome</keyword>
<dbReference type="RefSeq" id="XP_009526505.1">
    <property type="nucleotide sequence ID" value="XM_009528210.1"/>
</dbReference>
<accession>G4ZEV1</accession>
<dbReference type="Proteomes" id="UP000002640">
    <property type="component" value="Unassembled WGS sequence"/>
</dbReference>
<evidence type="ECO:0000313" key="1">
    <source>
        <dbReference type="EMBL" id="EGZ17447.1"/>
    </source>
</evidence>
<dbReference type="KEGG" id="psoj:PHYSODRAFT_331421"/>
<reference evidence="1 2" key="1">
    <citation type="journal article" date="2006" name="Science">
        <title>Phytophthora genome sequences uncover evolutionary origins and mechanisms of pathogenesis.</title>
        <authorList>
            <person name="Tyler B.M."/>
            <person name="Tripathy S."/>
            <person name="Zhang X."/>
            <person name="Dehal P."/>
            <person name="Jiang R.H."/>
            <person name="Aerts A."/>
            <person name="Arredondo F.D."/>
            <person name="Baxter L."/>
            <person name="Bensasson D."/>
            <person name="Beynon J.L."/>
            <person name="Chapman J."/>
            <person name="Damasceno C.M."/>
            <person name="Dorrance A.E."/>
            <person name="Dou D."/>
            <person name="Dickerman A.W."/>
            <person name="Dubchak I.L."/>
            <person name="Garbelotto M."/>
            <person name="Gijzen M."/>
            <person name="Gordon S.G."/>
            <person name="Govers F."/>
            <person name="Grunwald N.J."/>
            <person name="Huang W."/>
            <person name="Ivors K.L."/>
            <person name="Jones R.W."/>
            <person name="Kamoun S."/>
            <person name="Krampis K."/>
            <person name="Lamour K.H."/>
            <person name="Lee M.K."/>
            <person name="McDonald W.H."/>
            <person name="Medina M."/>
            <person name="Meijer H.J."/>
            <person name="Nordberg E.K."/>
            <person name="Maclean D.J."/>
            <person name="Ospina-Giraldo M.D."/>
            <person name="Morris P.F."/>
            <person name="Phuntumart V."/>
            <person name="Putnam N.H."/>
            <person name="Rash S."/>
            <person name="Rose J.K."/>
            <person name="Sakihama Y."/>
            <person name="Salamov A.A."/>
            <person name="Savidor A."/>
            <person name="Scheuring C.F."/>
            <person name="Smith B.M."/>
            <person name="Sobral B.W."/>
            <person name="Terry A."/>
            <person name="Torto-Alalibo T.A."/>
            <person name="Win J."/>
            <person name="Xu Z."/>
            <person name="Zhang H."/>
            <person name="Grigoriev I.V."/>
            <person name="Rokhsar D.S."/>
            <person name="Boore J.L."/>
        </authorList>
    </citation>
    <scope>NUCLEOTIDE SEQUENCE [LARGE SCALE GENOMIC DNA]</scope>
    <source>
        <strain evidence="1 2">P6497</strain>
    </source>
</reference>
<dbReference type="AlphaFoldDB" id="G4ZEV1"/>
<evidence type="ECO:0000313" key="2">
    <source>
        <dbReference type="Proteomes" id="UP000002640"/>
    </source>
</evidence>
<proteinExistence type="predicted"/>
<dbReference type="EMBL" id="JH159154">
    <property type="protein sequence ID" value="EGZ17447.1"/>
    <property type="molecule type" value="Genomic_DNA"/>
</dbReference>
<dbReference type="GeneID" id="20646283"/>
<organism evidence="1 2">
    <name type="scientific">Phytophthora sojae (strain P6497)</name>
    <name type="common">Soybean stem and root rot agent</name>
    <name type="synonym">Phytophthora megasperma f. sp. glycines</name>
    <dbReference type="NCBI Taxonomy" id="1094619"/>
    <lineage>
        <taxon>Eukaryota</taxon>
        <taxon>Sar</taxon>
        <taxon>Stramenopiles</taxon>
        <taxon>Oomycota</taxon>
        <taxon>Peronosporomycetes</taxon>
        <taxon>Peronosporales</taxon>
        <taxon>Peronosporaceae</taxon>
        <taxon>Phytophthora</taxon>
    </lineage>
</organism>
<protein>
    <submittedName>
        <fullName evidence="1">Uncharacterized protein</fullName>
    </submittedName>
</protein>